<feature type="non-terminal residue" evidence="21">
    <location>
        <position position="1"/>
    </location>
</feature>
<dbReference type="PROSITE" id="PS50994">
    <property type="entry name" value="INTEGRASE"/>
    <property type="match status" value="3"/>
</dbReference>
<dbReference type="Gene3D" id="3.30.70.270">
    <property type="match status" value="4"/>
</dbReference>
<dbReference type="Gene3D" id="1.10.340.70">
    <property type="match status" value="2"/>
</dbReference>
<feature type="region of interest" description="Disordered" evidence="16">
    <location>
        <begin position="1376"/>
        <end position="1403"/>
    </location>
</feature>
<dbReference type="Pfam" id="PF17919">
    <property type="entry name" value="RT_RNaseH_2"/>
    <property type="match status" value="1"/>
</dbReference>
<dbReference type="InterPro" id="IPR043128">
    <property type="entry name" value="Rev_trsase/Diguanyl_cyclase"/>
</dbReference>
<evidence type="ECO:0000259" key="20">
    <source>
        <dbReference type="PROSITE" id="PS50994"/>
    </source>
</evidence>
<evidence type="ECO:0000256" key="1">
    <source>
        <dbReference type="ARBA" id="ARBA00012493"/>
    </source>
</evidence>
<evidence type="ECO:0000256" key="15">
    <source>
        <dbReference type="PROSITE-ProRule" id="PRU00047"/>
    </source>
</evidence>
<name>A0ABY6L900_9ARAC</name>
<dbReference type="Pfam" id="PF00078">
    <property type="entry name" value="RVT_1"/>
    <property type="match status" value="2"/>
</dbReference>
<dbReference type="Gene3D" id="2.40.70.10">
    <property type="entry name" value="Acid Proteases"/>
    <property type="match status" value="1"/>
</dbReference>
<proteinExistence type="predicted"/>
<feature type="region of interest" description="Disordered" evidence="16">
    <location>
        <begin position="44"/>
        <end position="84"/>
    </location>
</feature>
<feature type="compositionally biased region" description="Basic and acidic residues" evidence="16">
    <location>
        <begin position="54"/>
        <end position="80"/>
    </location>
</feature>
<organism evidence="21 22">
    <name type="scientific">Cordylochernes scorpioides</name>
    <dbReference type="NCBI Taxonomy" id="51811"/>
    <lineage>
        <taxon>Eukaryota</taxon>
        <taxon>Metazoa</taxon>
        <taxon>Ecdysozoa</taxon>
        <taxon>Arthropoda</taxon>
        <taxon>Chelicerata</taxon>
        <taxon>Arachnida</taxon>
        <taxon>Pseudoscorpiones</taxon>
        <taxon>Cheliferoidea</taxon>
        <taxon>Chernetidae</taxon>
        <taxon>Cordylochernes</taxon>
    </lineage>
</organism>
<dbReference type="CDD" id="cd01647">
    <property type="entry name" value="RT_LTR"/>
    <property type="match status" value="2"/>
</dbReference>
<keyword evidence="22" id="KW-1185">Reference proteome</keyword>
<dbReference type="InterPro" id="IPR001969">
    <property type="entry name" value="Aspartic_peptidase_AS"/>
</dbReference>
<dbReference type="PANTHER" id="PTHR37984">
    <property type="entry name" value="PROTEIN CBG26694"/>
    <property type="match status" value="1"/>
</dbReference>
<accession>A0ABY6L900</accession>
<dbReference type="PANTHER" id="PTHR37984:SF5">
    <property type="entry name" value="PROTEIN NYNRIN-LIKE"/>
    <property type="match status" value="1"/>
</dbReference>
<evidence type="ECO:0000256" key="4">
    <source>
        <dbReference type="ARBA" id="ARBA00022695"/>
    </source>
</evidence>
<keyword evidence="3" id="KW-0808">Transferase</keyword>
<feature type="region of interest" description="Disordered" evidence="16">
    <location>
        <begin position="3109"/>
        <end position="3207"/>
    </location>
</feature>
<evidence type="ECO:0000256" key="6">
    <source>
        <dbReference type="ARBA" id="ARBA00022750"/>
    </source>
</evidence>
<sequence length="3583" mass="408900">MLQLPLKRLRFNQISPFSSNNKKFRNDIVTERLSRQDKDIMEFNQDPIGVKTDNPTKERGEDGSQLRENEQAGERQEMTGRETTAPLADVVTQLSALLTRTKISDGAEATIALFDGTYSATQFFQAFDRKMEDASMGEQEKLLRLPNYLVRQPLELFRKLRLADRSYFQVRQILLDLYPESSEASFAKYFAMKLTGQANLETYYREKTAMGLQLGLPQEVILETLTEGLPFNDQRLVRVVPPENLGEWFRLVQRIHGPSVPTTRPREDQPPTMSGPYHNTPRRPGAWNAPLPLSNCKFCGARHWHSECRHRPVPATHEKLGVPLSTPSYHFNNVPNVCTYWQCQAMSQRPHHTTKSSAYDNHCVHSLKNTPLPTCPFFTKANCLFYMPSNNQVTTTSTCKHAQNAPTQRDNSHTKHIGDHTPSHNYHMTKPHNELDTPIDTQQNPLPHAYYNTTSNTHYTPQFITLLQRYTHIFTQNKFNVPCLRIPPVKIPTNSDKIITIRPYRVPICDQQEIRHQIQQMLENGIIEQSFSPFSSPVTLVTKRDKTKRFCIDYRKVNELISSDVHPLPRIEDILDRLAQAKYFSTADISSAYWQVPIHPDSRPLLAFATLEGLYQPTRLPFGLKTSPQIYERAISQVLQRHGLDCVAHYFDDFIIYSNTLEEHQNHLRQFFAFCEAEKLQLNFVKCEFFKQSIDFLGYTITAGTITPLTRNTDIIHAIKQPHNRKTLQSFLGAVNVYNKFIPEYARLRAPLNNLLKKDVVWNWNEVCQEAFIDLKGNLTQHPILQLYKEGLPCQVYCDASTLGIAGILKQVHPDGNVYPVQFFSRTLRPHEKNYSISELECLAIVESVEKFRIYLMGRKFAIFSDHHALQWLKTIKNPSGRLFRWSLRLSSYEYEVRYIKGKLQYEADLLSRNPFCGFLDATLIKTHQPPPSKESSLTIDHNGLHTVSRKGVTKIIIPKPLIQQLLQTVHIQYNHPGISQMSRLISTQYYWQGMSKDIKQKVKTCPTCQLTKRPLGPTYGELSQPPEAKEPFDLLSLDTIAGFAKYGNTKIYLHVVVDHFSRYAWTFPSKSTSIITYQQVLKRVLQDGSPKRLLTDRAPAFTSPKFRSFLLNRNIHPLLTTSNNPQANGLCERLNATLTGKLRLLHLENPKIAWTKLVKRVTIIYNKTPHSTTGFPPIYLMFGILPPELSNHSTPYPDTDKARKIAHTRTQNKHLQDKNIYDQRHKQPHFEVGDLVLVKLYHHPNTGKLAPYFTGPHTILEIISPNVVRIDRPNQPLQRDTDTIHVNKLKLYTETIRYISPPTVRICHIKHNPNYTFPFKHLTPELFPAESLRLKPTSSEPFRHLDPAIFATRRFAALFPDVKNCKPDNHFNHITPLPKDIKHPRMQDATAEQPEGPTSTAPSQISRLAFRAPPFWPNNVELRISQLEAAFGLAEMSRDETKFQATVTSLDHPTLTYVADIVTAPPPSGKYDALKARLLQRLGQSKQTKILQVLDGRPMGDQKPSTVLAAMQHQAGRNFSDTVLKMLWTRRLPQDIRAALAASSETSLSKLAEMADNIHEATLPTVSAVDQPSTGHSAEAHQQLMTQIQDLHTQVEALKSSMDTPHNRYPNDRYPTHNKKRNAGTCWYHMKFGAQARKCLQPCNFKVHGKRIRPPSVGATDSAGLTRRLFITHRRSAYLFLVDTGAEVSVIPPPVKNARPSHRQLFAANGSIIHTFGERHLELDLGLGRLFRWPFIIADGGVSIIGADFLRHYGLTVDLRNHRLSDPVSSLHSNGQVSPSPAVSIHLTIANSPYSRILRQFPELTSQNLVKRPPRHSVTHHIVTKGPPIAAKPRRLPTDKLAAAKKEFAFMMEKDICRPSKSPWASPLHLVPKKDGSLRPCGDYRKLNAATVPDRYPVPNIMDFASHLHGKKIFSTIDLVRAYHHVPVESRDIPKTAVITPFGLFEFPRMSFGLCNAAQTFQRLVNEVLQGLDFAYAYIDDVLIASDDSENQHVSHLQQLFGRLRDYGLTINKTKCTFGQPSVKFLGFIITNAGISPDPQRVQAIRDIPIPDTVGKLRRFLCMLNFYRRCLPNAASTQAPLHAMVEGRKNASRQWTPTALQAFDQCKFQLANAALLHHPFPEAPLCLTVDASDFTAGAALHQQVGNNFQPIAFFSRKLDAAHTTENSWRYTWLSSISGIYWKGDNFRSIRTTNLSHTPFNKILTKPHRANVDTSISSGNSQPTSATSRAVKILQHLEQTDLPRDMNVTTTAPVTTVHNVEDTNSSSTLLSPTRSLSDSSSLDSSSFCSNPPSNTISCPPETVFSTPVHSDNPLPQQPPSHEEPLPQQPPSHEEPLPQQPPSHEEPFPQQPPSHEEPLPPSCEQKHPLFLEETNNAAETTPLHLQPAQTSVPQPLQPQNTLQQSLPPIESRVTTSPIPIAPQVLSATTPIAEQPIVSLQANKMVATHYIRTTFEKDRCLPQAPKTRSQPNKAPYHEFPLRLHRIFKDPTGGGVVWRSHFASANWDKASKHIRAEAWRARVGRTLHYACAGVIQNFQATGFFRHLIWPLSGILQLPRLQATSPLLGCRGNKDSSQYIAHCKECQRRKGVPQKPPGLLVPIPPTTSPFQKIGIDYLGRFPISHIGNRWIRVATDYLTRFAITKAATTAEATELATFLIEDVILKHGAPREIITDRGRNFMSQTIREINTLNGTIHRFTTAYHPQTNGLTERLNKTLTDMISMYVDVDQKNWDNILPYVTFAYNTARQETTGYSPFFLVHGREVETPLDSILPYQPAGTAEDYVGHLVTNAEDARMLARLNILQAQRKDKERYNKKHQEVTYKEGDLVWVFTPVRTVGLSENLLKIYFGPYRVIRKISSVNYQVEGVTNTRRRRKTQDIVHVVRMKPYHDPEAQEQIAQGHMVETRSGKMQDTSEERLKTEESAKPQPSATIGRDASADPVVLNPNIDIPKYDGTEDPRPWIESLEEIGFLYHWAEYIISRYAAMNMIGSAKTWLDLHKISFTSWEHFKSRLIQDFASDANKEEIKMRLNRMQKWNEPAIRFAEDILVLCNKVDPQMEEETKINWVIGGLNKEYSFALYLNPPKNTNELLRLCKKMDLFENNYQERIEKSKALFNGPRSPRSHHQEQWKNAPSFRRPDQNTFKPQAPAPRYYQNTPKPQAPAPKYYQNKPLSQVSAPRRFYTPNPEPKPVYPRKTYNKSPDSNRNRTEDGTPICFKCNKPGHVARYCRVKFVRIVEEDPSVSQDKSQENLQMDERKDYTRPRLYADVCHFDPNAATCIHTDASNIGLGATLIQNIGGEEKKNPNPEGREWLLVVPKKRRKEIMSEYHNHMLNGHLGVARTTYRLKNKYYWPSMLKDVSEFVKTCHLCQSRKGSNQLPSGLLQPIPPANYPFERIGIDFVGPLPSMKRRRKWIIVFTDYYTKYAETKAVPEATVKEVSTFLIEHIFLRHGAPRFLISDRASQFTSNLMKEVMKMCKVKHCFTTSYHPQTNGLTERLNRTLINMISMYVNTDQKNWDEILPFITHAYNTIIQETTGYSPFFLLFGREPMSLLDDENIPTDSNMDDYDEYTENYLDKIARRERERETRQ</sequence>
<keyword evidence="6" id="KW-0064">Aspartyl protease</keyword>
<evidence type="ECO:0000256" key="9">
    <source>
        <dbReference type="ARBA" id="ARBA00022842"/>
    </source>
</evidence>
<evidence type="ECO:0000256" key="11">
    <source>
        <dbReference type="ARBA" id="ARBA00022908"/>
    </source>
</evidence>
<dbReference type="InterPro" id="IPR043502">
    <property type="entry name" value="DNA/RNA_pol_sf"/>
</dbReference>
<dbReference type="InterPro" id="IPR054465">
    <property type="entry name" value="Integrase_p58-like_C"/>
</dbReference>
<feature type="compositionally biased region" description="Basic and acidic residues" evidence="16">
    <location>
        <begin position="2353"/>
        <end position="2364"/>
    </location>
</feature>
<keyword evidence="11" id="KW-0229">DNA integration</keyword>
<dbReference type="Pfam" id="PF17921">
    <property type="entry name" value="Integrase_H2C2"/>
    <property type="match status" value="2"/>
</dbReference>
<dbReference type="Pfam" id="PF03732">
    <property type="entry name" value="Retrotrans_gag"/>
    <property type="match status" value="1"/>
</dbReference>
<keyword evidence="2" id="KW-0645">Protease</keyword>
<feature type="domain" description="Integrase catalytic" evidence="20">
    <location>
        <begin position="1028"/>
        <end position="1186"/>
    </location>
</feature>
<dbReference type="InterPro" id="IPR050951">
    <property type="entry name" value="Retrovirus_Pol_polyprotein"/>
</dbReference>
<keyword evidence="15" id="KW-0479">Metal-binding</keyword>
<dbReference type="EMBL" id="CP092877">
    <property type="protein sequence ID" value="UYV77636.1"/>
    <property type="molecule type" value="Genomic_DNA"/>
</dbReference>
<protein>
    <recommendedName>
        <fullName evidence="1">RNA-directed DNA polymerase</fullName>
        <ecNumber evidence="1">2.7.7.49</ecNumber>
    </recommendedName>
</protein>
<keyword evidence="14" id="KW-0511">Multifunctional enzyme</keyword>
<dbReference type="Gene3D" id="3.10.10.10">
    <property type="entry name" value="HIV Type 1 Reverse Transcriptase, subunit A, domain 1"/>
    <property type="match status" value="2"/>
</dbReference>
<dbReference type="PROSITE" id="PS00141">
    <property type="entry name" value="ASP_PROTEASE"/>
    <property type="match status" value="1"/>
</dbReference>
<keyword evidence="15" id="KW-0862">Zinc</keyword>
<dbReference type="InterPro" id="IPR041373">
    <property type="entry name" value="RT_RNaseH"/>
</dbReference>
<dbReference type="PROSITE" id="PS50158">
    <property type="entry name" value="ZF_CCHC"/>
    <property type="match status" value="1"/>
</dbReference>
<dbReference type="Gene3D" id="3.30.420.10">
    <property type="entry name" value="Ribonuclease H-like superfamily/Ribonuclease H"/>
    <property type="match status" value="3"/>
</dbReference>
<keyword evidence="10" id="KW-0694">RNA-binding</keyword>
<feature type="domain" description="Peptidase A2" evidence="18">
    <location>
        <begin position="1679"/>
        <end position="1750"/>
    </location>
</feature>
<dbReference type="SUPFAM" id="SSF56672">
    <property type="entry name" value="DNA/RNA polymerases"/>
    <property type="match status" value="2"/>
</dbReference>
<keyword evidence="12" id="KW-0695">RNA-directed DNA polymerase</keyword>
<evidence type="ECO:0000256" key="13">
    <source>
        <dbReference type="ARBA" id="ARBA00023125"/>
    </source>
</evidence>
<gene>
    <name evidence="21" type="ORF">LAZ67_15001781</name>
</gene>
<dbReference type="Pfam" id="PF22938">
    <property type="entry name" value="Integrase_p58_C"/>
    <property type="match status" value="1"/>
</dbReference>
<evidence type="ECO:0000259" key="18">
    <source>
        <dbReference type="PROSITE" id="PS50175"/>
    </source>
</evidence>
<feature type="domain" description="Integrase catalytic" evidence="20">
    <location>
        <begin position="2601"/>
        <end position="2760"/>
    </location>
</feature>
<evidence type="ECO:0000313" key="21">
    <source>
        <dbReference type="EMBL" id="UYV77636.1"/>
    </source>
</evidence>
<keyword evidence="13" id="KW-0238">DNA-binding</keyword>
<feature type="region of interest" description="Disordered" evidence="16">
    <location>
        <begin position="259"/>
        <end position="283"/>
    </location>
</feature>
<dbReference type="InterPro" id="IPR041588">
    <property type="entry name" value="Integrase_H2C2"/>
</dbReference>
<keyword evidence="4" id="KW-0548">Nucleotidyltransferase</keyword>
<keyword evidence="8" id="KW-0378">Hydrolase</keyword>
<evidence type="ECO:0000259" key="19">
    <source>
        <dbReference type="PROSITE" id="PS50878"/>
    </source>
</evidence>
<dbReference type="SUPFAM" id="SSF50630">
    <property type="entry name" value="Acid proteases"/>
    <property type="match status" value="1"/>
</dbReference>
<dbReference type="Pfam" id="PF17917">
    <property type="entry name" value="RT_RNaseH"/>
    <property type="match status" value="1"/>
</dbReference>
<feature type="compositionally biased region" description="Basic and acidic residues" evidence="16">
    <location>
        <begin position="2900"/>
        <end position="2921"/>
    </location>
</feature>
<dbReference type="InterPro" id="IPR000477">
    <property type="entry name" value="RT_dom"/>
</dbReference>
<evidence type="ECO:0000256" key="10">
    <source>
        <dbReference type="ARBA" id="ARBA00022884"/>
    </source>
</evidence>
<dbReference type="InterPro" id="IPR005162">
    <property type="entry name" value="Retrotrans_gag_dom"/>
</dbReference>
<feature type="domain" description="CCHC-type" evidence="17">
    <location>
        <begin position="3211"/>
        <end position="3225"/>
    </location>
</feature>
<dbReference type="InterPro" id="IPR001878">
    <property type="entry name" value="Znf_CCHC"/>
</dbReference>
<dbReference type="InterPro" id="IPR001995">
    <property type="entry name" value="Peptidase_A2_cat"/>
</dbReference>
<dbReference type="CDD" id="cd09274">
    <property type="entry name" value="RNase_HI_RT_Ty3"/>
    <property type="match status" value="1"/>
</dbReference>
<dbReference type="InterPro" id="IPR041577">
    <property type="entry name" value="RT_RNaseH_2"/>
</dbReference>
<feature type="domain" description="Reverse transcriptase" evidence="19">
    <location>
        <begin position="522"/>
        <end position="701"/>
    </location>
</feature>
<feature type="compositionally biased region" description="Low complexity" evidence="16">
    <location>
        <begin position="2262"/>
        <end position="2295"/>
    </location>
</feature>
<dbReference type="PROSITE" id="PS50878">
    <property type="entry name" value="RT_POL"/>
    <property type="match status" value="2"/>
</dbReference>
<evidence type="ECO:0000256" key="14">
    <source>
        <dbReference type="ARBA" id="ARBA00023268"/>
    </source>
</evidence>
<evidence type="ECO:0000256" key="5">
    <source>
        <dbReference type="ARBA" id="ARBA00022722"/>
    </source>
</evidence>
<feature type="domain" description="Reverse transcriptase" evidence="19">
    <location>
        <begin position="1853"/>
        <end position="2031"/>
    </location>
</feature>
<evidence type="ECO:0000256" key="2">
    <source>
        <dbReference type="ARBA" id="ARBA00022670"/>
    </source>
</evidence>
<keyword evidence="15" id="KW-0863">Zinc-finger</keyword>
<evidence type="ECO:0000256" key="7">
    <source>
        <dbReference type="ARBA" id="ARBA00022759"/>
    </source>
</evidence>
<dbReference type="Pfam" id="PF23055">
    <property type="entry name" value="DUF7041"/>
    <property type="match status" value="1"/>
</dbReference>
<dbReference type="SUPFAM" id="SSF53098">
    <property type="entry name" value="Ribonuclease H-like"/>
    <property type="match status" value="3"/>
</dbReference>
<reference evidence="21 22" key="1">
    <citation type="submission" date="2022-01" db="EMBL/GenBank/DDBJ databases">
        <title>A chromosomal length assembly of Cordylochernes scorpioides.</title>
        <authorList>
            <person name="Zeh D."/>
            <person name="Zeh J."/>
        </authorList>
    </citation>
    <scope>NUCLEOTIDE SEQUENCE [LARGE SCALE GENOMIC DNA]</scope>
    <source>
        <strain evidence="21">IN4F17</strain>
        <tissue evidence="21">Whole Body</tissue>
    </source>
</reference>
<dbReference type="InterPro" id="IPR036397">
    <property type="entry name" value="RNaseH_sf"/>
</dbReference>
<feature type="region of interest" description="Disordered" evidence="16">
    <location>
        <begin position="2900"/>
        <end position="2934"/>
    </location>
</feature>
<feature type="domain" description="Integrase catalytic" evidence="20">
    <location>
        <begin position="3383"/>
        <end position="3542"/>
    </location>
</feature>
<dbReference type="SMART" id="SM00343">
    <property type="entry name" value="ZnF_C2HC"/>
    <property type="match status" value="1"/>
</dbReference>
<dbReference type="InterPro" id="IPR012337">
    <property type="entry name" value="RNaseH-like_sf"/>
</dbReference>
<keyword evidence="9" id="KW-0460">Magnesium</keyword>
<dbReference type="InterPro" id="IPR021109">
    <property type="entry name" value="Peptidase_aspartic_dom_sf"/>
</dbReference>
<keyword evidence="5" id="KW-0540">Nuclease</keyword>
<dbReference type="InterPro" id="IPR055469">
    <property type="entry name" value="DUF7041"/>
</dbReference>
<dbReference type="Pfam" id="PF00665">
    <property type="entry name" value="rve"/>
    <property type="match status" value="2"/>
</dbReference>
<evidence type="ECO:0000313" key="22">
    <source>
        <dbReference type="Proteomes" id="UP001235939"/>
    </source>
</evidence>
<evidence type="ECO:0000256" key="8">
    <source>
        <dbReference type="ARBA" id="ARBA00022801"/>
    </source>
</evidence>
<dbReference type="SUPFAM" id="SSF57756">
    <property type="entry name" value="Retrovirus zinc finger-like domains"/>
    <property type="match status" value="1"/>
</dbReference>
<dbReference type="Proteomes" id="UP001235939">
    <property type="component" value="Chromosome 15"/>
</dbReference>
<evidence type="ECO:0000256" key="12">
    <source>
        <dbReference type="ARBA" id="ARBA00022918"/>
    </source>
</evidence>
<feature type="region of interest" description="Disordered" evidence="16">
    <location>
        <begin position="2254"/>
        <end position="2364"/>
    </location>
</feature>
<dbReference type="InterPro" id="IPR036875">
    <property type="entry name" value="Znf_CCHC_sf"/>
</dbReference>
<dbReference type="InterPro" id="IPR001584">
    <property type="entry name" value="Integrase_cat-core"/>
</dbReference>
<dbReference type="PROSITE" id="PS50175">
    <property type="entry name" value="ASP_PROT_RETROV"/>
    <property type="match status" value="1"/>
</dbReference>
<evidence type="ECO:0000256" key="16">
    <source>
        <dbReference type="SAM" id="MobiDB-lite"/>
    </source>
</evidence>
<evidence type="ECO:0000256" key="3">
    <source>
        <dbReference type="ARBA" id="ARBA00022679"/>
    </source>
</evidence>
<keyword evidence="7" id="KW-0255">Endonuclease</keyword>
<dbReference type="EC" id="2.7.7.49" evidence="1"/>
<evidence type="ECO:0000259" key="17">
    <source>
        <dbReference type="PROSITE" id="PS50158"/>
    </source>
</evidence>